<dbReference type="PRINTS" id="PR00032">
    <property type="entry name" value="HTHARAC"/>
</dbReference>
<dbReference type="InterPro" id="IPR020449">
    <property type="entry name" value="Tscrpt_reg_AraC-type_HTH"/>
</dbReference>
<dbReference type="PANTHER" id="PTHR46796">
    <property type="entry name" value="HTH-TYPE TRANSCRIPTIONAL ACTIVATOR RHAS-RELATED"/>
    <property type="match status" value="1"/>
</dbReference>
<dbReference type="STRING" id="1365950.SAMN05428963_106127"/>
<keyword evidence="1" id="KW-0805">Transcription regulation</keyword>
<feature type="domain" description="HTH araC/xylS-type" evidence="5">
    <location>
        <begin position="170"/>
        <end position="268"/>
    </location>
</feature>
<dbReference type="OrthoDB" id="9809338at2"/>
<evidence type="ECO:0000256" key="2">
    <source>
        <dbReference type="ARBA" id="ARBA00023125"/>
    </source>
</evidence>
<dbReference type="SUPFAM" id="SSF51215">
    <property type="entry name" value="Regulatory protein AraC"/>
    <property type="match status" value="1"/>
</dbReference>
<keyword evidence="4" id="KW-0804">Transcription</keyword>
<dbReference type="GO" id="GO:0043565">
    <property type="term" value="F:sequence-specific DNA binding"/>
    <property type="evidence" value="ECO:0007669"/>
    <property type="project" value="InterPro"/>
</dbReference>
<protein>
    <submittedName>
        <fullName evidence="6">Transcriptional regulator, AraC family</fullName>
    </submittedName>
</protein>
<dbReference type="Gene3D" id="1.10.10.60">
    <property type="entry name" value="Homeodomain-like"/>
    <property type="match status" value="2"/>
</dbReference>
<dbReference type="PROSITE" id="PS01124">
    <property type="entry name" value="HTH_ARAC_FAMILY_2"/>
    <property type="match status" value="1"/>
</dbReference>
<dbReference type="Pfam" id="PF02311">
    <property type="entry name" value="AraC_binding"/>
    <property type="match status" value="1"/>
</dbReference>
<evidence type="ECO:0000256" key="4">
    <source>
        <dbReference type="ARBA" id="ARBA00023163"/>
    </source>
</evidence>
<evidence type="ECO:0000259" key="5">
    <source>
        <dbReference type="PROSITE" id="PS01124"/>
    </source>
</evidence>
<name>A0A1T4R9Y5_9HYPH</name>
<keyword evidence="2" id="KW-0238">DNA-binding</keyword>
<dbReference type="InterPro" id="IPR050204">
    <property type="entry name" value="AraC_XylS_family_regulators"/>
</dbReference>
<accession>A0A1T4R9Y5</accession>
<evidence type="ECO:0000256" key="1">
    <source>
        <dbReference type="ARBA" id="ARBA00023015"/>
    </source>
</evidence>
<evidence type="ECO:0000313" key="6">
    <source>
        <dbReference type="EMBL" id="SKA12441.1"/>
    </source>
</evidence>
<dbReference type="AlphaFoldDB" id="A0A1T4R9Y5"/>
<organism evidence="6 7">
    <name type="scientific">Consotaella salsifontis</name>
    <dbReference type="NCBI Taxonomy" id="1365950"/>
    <lineage>
        <taxon>Bacteria</taxon>
        <taxon>Pseudomonadati</taxon>
        <taxon>Pseudomonadota</taxon>
        <taxon>Alphaproteobacteria</taxon>
        <taxon>Hyphomicrobiales</taxon>
        <taxon>Aurantimonadaceae</taxon>
        <taxon>Consotaella</taxon>
    </lineage>
</organism>
<gene>
    <name evidence="6" type="ORF">SAMN05428963_106127</name>
</gene>
<dbReference type="InterPro" id="IPR037923">
    <property type="entry name" value="HTH-like"/>
</dbReference>
<dbReference type="Proteomes" id="UP000190135">
    <property type="component" value="Unassembled WGS sequence"/>
</dbReference>
<dbReference type="Pfam" id="PF12833">
    <property type="entry name" value="HTH_18"/>
    <property type="match status" value="1"/>
</dbReference>
<dbReference type="InterPro" id="IPR003313">
    <property type="entry name" value="AraC-bd"/>
</dbReference>
<reference evidence="6 7" key="1">
    <citation type="submission" date="2017-02" db="EMBL/GenBank/DDBJ databases">
        <authorList>
            <person name="Peterson S.W."/>
        </authorList>
    </citation>
    <scope>NUCLEOTIDE SEQUENCE [LARGE SCALE GENOMIC DNA]</scope>
    <source>
        <strain evidence="6 7">USBA 369</strain>
    </source>
</reference>
<dbReference type="EMBL" id="FUXL01000006">
    <property type="protein sequence ID" value="SKA12441.1"/>
    <property type="molecule type" value="Genomic_DNA"/>
</dbReference>
<keyword evidence="7" id="KW-1185">Reference proteome</keyword>
<dbReference type="SUPFAM" id="SSF46689">
    <property type="entry name" value="Homeodomain-like"/>
    <property type="match status" value="2"/>
</dbReference>
<dbReference type="PANTHER" id="PTHR46796:SF2">
    <property type="entry name" value="TRANSCRIPTIONAL REGULATORY PROTEIN"/>
    <property type="match status" value="1"/>
</dbReference>
<dbReference type="GO" id="GO:0003700">
    <property type="term" value="F:DNA-binding transcription factor activity"/>
    <property type="evidence" value="ECO:0007669"/>
    <property type="project" value="InterPro"/>
</dbReference>
<proteinExistence type="predicted"/>
<dbReference type="InterPro" id="IPR009057">
    <property type="entry name" value="Homeodomain-like_sf"/>
</dbReference>
<sequence length="279" mass="31585">MTSRDRIWFARDEASGIEAVRARFFGHAYDLHHHDEWLVGVTDHGVQNFHCRGRRQRSTPERIILIEPGEMHDGDAGPDGGFTYSMLYLPQELVRREVRRGEAREGGFRATLSDDPSLASAIRNACMTLAEPAERLTRDAAFDAVLSRLRMHLGFVDKPEVDDLSPLVARRARDRLRELYDEPVGADELAQAVGARDRFQLARAFRAAYGTSPHRYMMQVRLSKARDLLKRGEAPAVVASTCGFADQSHFGRWFRRAYGVTPAAYRARTDVPDALFRRG</sequence>
<dbReference type="InterPro" id="IPR018060">
    <property type="entry name" value="HTH_AraC"/>
</dbReference>
<dbReference type="SMART" id="SM00342">
    <property type="entry name" value="HTH_ARAC"/>
    <property type="match status" value="1"/>
</dbReference>
<dbReference type="RefSeq" id="WP_078708497.1">
    <property type="nucleotide sequence ID" value="NZ_FUXL01000006.1"/>
</dbReference>
<evidence type="ECO:0000256" key="3">
    <source>
        <dbReference type="ARBA" id="ARBA00023159"/>
    </source>
</evidence>
<evidence type="ECO:0000313" key="7">
    <source>
        <dbReference type="Proteomes" id="UP000190135"/>
    </source>
</evidence>
<keyword evidence="3" id="KW-0010">Activator</keyword>